<keyword evidence="1" id="KW-0732">Signal</keyword>
<evidence type="ECO:0008006" key="4">
    <source>
        <dbReference type="Google" id="ProtNLM"/>
    </source>
</evidence>
<dbReference type="GeneID" id="68869515"/>
<dbReference type="EMBL" id="JAMD01000005">
    <property type="protein sequence ID" value="KEJ95743.1"/>
    <property type="molecule type" value="Genomic_DNA"/>
</dbReference>
<sequence length="146" mass="14872">MQPHRHIGTSLAFAAALFGTAAQAQETTSPKGSVALELNAADLVGEACRITFVATNTGAAPIDRAVYETVLFDADGGVMMLTLFDFGSLPAGVPRVRQFQIADTACGRIGSLLINGAGTCTVDGAASDICAKGLATSSRLNIALQG</sequence>
<feature type="signal peptide" evidence="1">
    <location>
        <begin position="1"/>
        <end position="24"/>
    </location>
</feature>
<evidence type="ECO:0000313" key="2">
    <source>
        <dbReference type="EMBL" id="KEJ95743.1"/>
    </source>
</evidence>
<comment type="caution">
    <text evidence="2">The sequence shown here is derived from an EMBL/GenBank/DDBJ whole genome shotgun (WGS) entry which is preliminary data.</text>
</comment>
<name>A0A073IZE8_9RHOB</name>
<dbReference type="AlphaFoldDB" id="A0A073IZE8"/>
<dbReference type="OrthoDB" id="7707524at2"/>
<gene>
    <name evidence="2" type="ORF">SUH3_19730</name>
</gene>
<evidence type="ECO:0000313" key="3">
    <source>
        <dbReference type="Proteomes" id="UP000027746"/>
    </source>
</evidence>
<proteinExistence type="predicted"/>
<keyword evidence="3" id="KW-1185">Reference proteome</keyword>
<protein>
    <recommendedName>
        <fullName evidence="4">Tat pathway signal sequence domain protein</fullName>
    </recommendedName>
</protein>
<dbReference type="Proteomes" id="UP000027746">
    <property type="component" value="Unassembled WGS sequence"/>
</dbReference>
<dbReference type="RefSeq" id="WP_037925971.1">
    <property type="nucleotide sequence ID" value="NZ_CP054599.1"/>
</dbReference>
<accession>A0A073IZE8</accession>
<evidence type="ECO:0000256" key="1">
    <source>
        <dbReference type="SAM" id="SignalP"/>
    </source>
</evidence>
<reference evidence="2 3" key="1">
    <citation type="submission" date="2014-01" db="EMBL/GenBank/DDBJ databases">
        <title>Sulfitobacter sp. H3 (MCCC 1A00686) Genome Sequencing.</title>
        <authorList>
            <person name="Lai Q."/>
            <person name="Hong Z."/>
        </authorList>
    </citation>
    <scope>NUCLEOTIDE SEQUENCE [LARGE SCALE GENOMIC DNA]</scope>
    <source>
        <strain evidence="2 3">H3</strain>
    </source>
</reference>
<organism evidence="2 3">
    <name type="scientific">Pseudosulfitobacter pseudonitzschiae</name>
    <dbReference type="NCBI Taxonomy" id="1402135"/>
    <lineage>
        <taxon>Bacteria</taxon>
        <taxon>Pseudomonadati</taxon>
        <taxon>Pseudomonadota</taxon>
        <taxon>Alphaproteobacteria</taxon>
        <taxon>Rhodobacterales</taxon>
        <taxon>Roseobacteraceae</taxon>
        <taxon>Pseudosulfitobacter</taxon>
    </lineage>
</organism>
<feature type="chain" id="PRO_5001691987" description="Tat pathway signal sequence domain protein" evidence="1">
    <location>
        <begin position="25"/>
        <end position="146"/>
    </location>
</feature>